<keyword evidence="2" id="KW-1185">Reference proteome</keyword>
<keyword evidence="1" id="KW-0614">Plasmid</keyword>
<dbReference type="Gene3D" id="2.30.30.400">
    <property type="entry name" value="Rof-like"/>
    <property type="match status" value="1"/>
</dbReference>
<dbReference type="InterPro" id="IPR023534">
    <property type="entry name" value="Rof/RNase_P-like"/>
</dbReference>
<accession>A0ABY5GZL2</accession>
<dbReference type="InterPro" id="IPR009778">
    <property type="entry name" value="ROF"/>
</dbReference>
<protein>
    <recommendedName>
        <fullName evidence="3">Transcriptional antiterminator, Rof</fullName>
    </recommendedName>
</protein>
<dbReference type="InterPro" id="IPR038626">
    <property type="entry name" value="Rof-like_sf"/>
</dbReference>
<evidence type="ECO:0000313" key="1">
    <source>
        <dbReference type="EMBL" id="UTW05488.1"/>
    </source>
</evidence>
<proteinExistence type="predicted"/>
<evidence type="ECO:0008006" key="3">
    <source>
        <dbReference type="Google" id="ProtNLM"/>
    </source>
</evidence>
<name>A0ABY5GZL2_9GAMM</name>
<geneLocation type="plasmid" evidence="1 2">
    <name>unnamed</name>
</geneLocation>
<dbReference type="SUPFAM" id="SSF101744">
    <property type="entry name" value="Rof/RNase P subunit-like"/>
    <property type="match status" value="1"/>
</dbReference>
<gene>
    <name evidence="1" type="ORF">KDX31_20420</name>
</gene>
<evidence type="ECO:0000313" key="2">
    <source>
        <dbReference type="Proteomes" id="UP001059950"/>
    </source>
</evidence>
<reference evidence="1" key="1">
    <citation type="submission" date="2021-04" db="EMBL/GenBank/DDBJ databases">
        <title>Oceanospirillales bacteria with DddD are important DMSP degraders in coastal seawater.</title>
        <authorList>
            <person name="Liu J."/>
        </authorList>
    </citation>
    <scope>NUCLEOTIDE SEQUENCE</scope>
    <source>
        <strain evidence="1">GY6</strain>
        <plasmid evidence="1">unnamed</plasmid>
    </source>
</reference>
<dbReference type="Proteomes" id="UP001059950">
    <property type="component" value="Plasmid unnamed"/>
</dbReference>
<dbReference type="Pfam" id="PF07073">
    <property type="entry name" value="ROF"/>
    <property type="match status" value="1"/>
</dbReference>
<dbReference type="EMBL" id="CP073345">
    <property type="protein sequence ID" value="UTW05488.1"/>
    <property type="molecule type" value="Genomic_DNA"/>
</dbReference>
<organism evidence="1 2">
    <name type="scientific">Amphritea atlantica</name>
    <dbReference type="NCBI Taxonomy" id="355243"/>
    <lineage>
        <taxon>Bacteria</taxon>
        <taxon>Pseudomonadati</taxon>
        <taxon>Pseudomonadota</taxon>
        <taxon>Gammaproteobacteria</taxon>
        <taxon>Oceanospirillales</taxon>
        <taxon>Oceanospirillaceae</taxon>
        <taxon>Amphritea</taxon>
    </lineage>
</organism>
<sequence length="79" mass="9384">MTEYKPIQCELHDTFELACMRKLIDQVIWRDDNGQLHRDKLRFMNTATRNGEEFLIATNQSGKQFRIRLDLIQSLPPPH</sequence>